<accession>A0A7J8WZD6</accession>
<feature type="region of interest" description="Disordered" evidence="1">
    <location>
        <begin position="51"/>
        <end position="82"/>
    </location>
</feature>
<evidence type="ECO:0000313" key="3">
    <source>
        <dbReference type="Proteomes" id="UP000593577"/>
    </source>
</evidence>
<evidence type="ECO:0000256" key="1">
    <source>
        <dbReference type="SAM" id="MobiDB-lite"/>
    </source>
</evidence>
<comment type="caution">
    <text evidence="2">The sequence shown here is derived from an EMBL/GenBank/DDBJ whole genome shotgun (WGS) entry which is preliminary data.</text>
</comment>
<organism evidence="2 3">
    <name type="scientific">Gossypium aridum</name>
    <name type="common">American cotton</name>
    <name type="synonym">Erioxylum aridum</name>
    <dbReference type="NCBI Taxonomy" id="34290"/>
    <lineage>
        <taxon>Eukaryota</taxon>
        <taxon>Viridiplantae</taxon>
        <taxon>Streptophyta</taxon>
        <taxon>Embryophyta</taxon>
        <taxon>Tracheophyta</taxon>
        <taxon>Spermatophyta</taxon>
        <taxon>Magnoliopsida</taxon>
        <taxon>eudicotyledons</taxon>
        <taxon>Gunneridae</taxon>
        <taxon>Pentapetalae</taxon>
        <taxon>rosids</taxon>
        <taxon>malvids</taxon>
        <taxon>Malvales</taxon>
        <taxon>Malvaceae</taxon>
        <taxon>Malvoideae</taxon>
        <taxon>Gossypium</taxon>
    </lineage>
</organism>
<sequence length="261" mass="29789">MLRWLTQRGIVGEYVQEFKELMLQILDMIEKKTLLGKKSLSIPSLRKKGVCEGNHEEDDNDSGNGNDCGNGKPRLGKKKPNKKRGKLKCFLCNSLHLLKKYLKKSTLSDKENLLQKCMKKSTIEKDDVLDNEPKKLGLSKRKVETKRVKRSKKKRVKASTRGKCEFVIKLIENVAIKTVKLGLMKLNSSKTMELTELSTRLLPMEEMSFALDLEEEGTMQTLKLGLMRLTSVDTSNELPSMREVGYASKFRKMMMQVGQLT</sequence>
<dbReference type="Proteomes" id="UP000593577">
    <property type="component" value="Unassembled WGS sequence"/>
</dbReference>
<reference evidence="2 3" key="1">
    <citation type="journal article" date="2019" name="Genome Biol. Evol.">
        <title>Insights into the evolution of the New World diploid cottons (Gossypium, subgenus Houzingenia) based on genome sequencing.</title>
        <authorList>
            <person name="Grover C.E."/>
            <person name="Arick M.A. 2nd"/>
            <person name="Thrash A."/>
            <person name="Conover J.L."/>
            <person name="Sanders W.S."/>
            <person name="Peterson D.G."/>
            <person name="Frelichowski J.E."/>
            <person name="Scheffler J.A."/>
            <person name="Scheffler B.E."/>
            <person name="Wendel J.F."/>
        </authorList>
    </citation>
    <scope>NUCLEOTIDE SEQUENCE [LARGE SCALE GENOMIC DNA]</scope>
    <source>
        <strain evidence="2">185</strain>
        <tissue evidence="2">Leaf</tissue>
    </source>
</reference>
<evidence type="ECO:0000313" key="2">
    <source>
        <dbReference type="EMBL" id="MBA0680376.1"/>
    </source>
</evidence>
<feature type="compositionally biased region" description="Low complexity" evidence="1">
    <location>
        <begin position="62"/>
        <end position="73"/>
    </location>
</feature>
<keyword evidence="3" id="KW-1185">Reference proteome</keyword>
<name>A0A7J8WZD6_GOSAI</name>
<dbReference type="EMBL" id="JABFAA010000004">
    <property type="protein sequence ID" value="MBA0680376.1"/>
    <property type="molecule type" value="Genomic_DNA"/>
</dbReference>
<proteinExistence type="predicted"/>
<protein>
    <submittedName>
        <fullName evidence="2">Uncharacterized protein</fullName>
    </submittedName>
</protein>
<dbReference type="AlphaFoldDB" id="A0A7J8WZD6"/>
<gene>
    <name evidence="2" type="ORF">Goari_012080</name>
</gene>